<proteinExistence type="predicted"/>
<dbReference type="Proteomes" id="UP000824890">
    <property type="component" value="Unassembled WGS sequence"/>
</dbReference>
<protein>
    <submittedName>
        <fullName evidence="2">Uncharacterized protein</fullName>
    </submittedName>
</protein>
<keyword evidence="3" id="KW-1185">Reference proteome</keyword>
<organism evidence="2 3">
    <name type="scientific">Brassica napus</name>
    <name type="common">Rape</name>
    <dbReference type="NCBI Taxonomy" id="3708"/>
    <lineage>
        <taxon>Eukaryota</taxon>
        <taxon>Viridiplantae</taxon>
        <taxon>Streptophyta</taxon>
        <taxon>Embryophyta</taxon>
        <taxon>Tracheophyta</taxon>
        <taxon>Spermatophyta</taxon>
        <taxon>Magnoliopsida</taxon>
        <taxon>eudicotyledons</taxon>
        <taxon>Gunneridae</taxon>
        <taxon>Pentapetalae</taxon>
        <taxon>rosids</taxon>
        <taxon>malvids</taxon>
        <taxon>Brassicales</taxon>
        <taxon>Brassicaceae</taxon>
        <taxon>Brassiceae</taxon>
        <taxon>Brassica</taxon>
    </lineage>
</organism>
<reference evidence="2 3" key="1">
    <citation type="submission" date="2021-05" db="EMBL/GenBank/DDBJ databases">
        <title>Genome Assembly of Synthetic Allotetraploid Brassica napus Reveals Homoeologous Exchanges between Subgenomes.</title>
        <authorList>
            <person name="Davis J.T."/>
        </authorList>
    </citation>
    <scope>NUCLEOTIDE SEQUENCE [LARGE SCALE GENOMIC DNA]</scope>
    <source>
        <strain evidence="3">cv. Da-Ae</strain>
        <tissue evidence="2">Seedling</tissue>
    </source>
</reference>
<comment type="caution">
    <text evidence="2">The sequence shown here is derived from an EMBL/GenBank/DDBJ whole genome shotgun (WGS) entry which is preliminary data.</text>
</comment>
<feature type="compositionally biased region" description="Polar residues" evidence="1">
    <location>
        <begin position="135"/>
        <end position="146"/>
    </location>
</feature>
<sequence length="319" mass="34928">MPYLLVLELSVAVIAPHLLRRSLLLLPHLPVCSLYLTIDRFRSLGSTTSIRLLSLSLKINLQVLNNTLALKIPNLNPLLSCSTKPVPIRAKAKSMNHRVGLKRVKLLPLSQIPQQNNTVFASTSTQRTIRRHSHSTSIPSVTRKSRPQLTVRQVPNFHGLIPRRRHNRRLEHVGTEPNAANPVTVSLTSFGDSVPELDRAVTGGRDDLTVVEREGHGEDVFGVSDESASRDAGGEIPEAKLVVPASGKRELAIRGEDDVFDEVGVAGEASVSDAVGFFICRERIGRHENDFETAHTTGSNNTVFSGDGILNLRHVPSQV</sequence>
<name>A0ABQ8CCE6_BRANA</name>
<dbReference type="EMBL" id="JAGKQM010000008">
    <property type="protein sequence ID" value="KAH0914757.1"/>
    <property type="molecule type" value="Genomic_DNA"/>
</dbReference>
<feature type="region of interest" description="Disordered" evidence="1">
    <location>
        <begin position="121"/>
        <end position="146"/>
    </location>
</feature>
<accession>A0ABQ8CCE6</accession>
<evidence type="ECO:0000313" key="3">
    <source>
        <dbReference type="Proteomes" id="UP000824890"/>
    </source>
</evidence>
<evidence type="ECO:0000313" key="2">
    <source>
        <dbReference type="EMBL" id="KAH0914757.1"/>
    </source>
</evidence>
<gene>
    <name evidence="2" type="ORF">HID58_029203</name>
</gene>
<evidence type="ECO:0000256" key="1">
    <source>
        <dbReference type="SAM" id="MobiDB-lite"/>
    </source>
</evidence>